<evidence type="ECO:0000313" key="3">
    <source>
        <dbReference type="Proteomes" id="UP001176941"/>
    </source>
</evidence>
<name>A0ABN8ZCH8_RANTA</name>
<feature type="compositionally biased region" description="Basic and acidic residues" evidence="1">
    <location>
        <begin position="110"/>
        <end position="125"/>
    </location>
</feature>
<evidence type="ECO:0000313" key="2">
    <source>
        <dbReference type="EMBL" id="CAI9171484.1"/>
    </source>
</evidence>
<evidence type="ECO:0000256" key="1">
    <source>
        <dbReference type="SAM" id="MobiDB-lite"/>
    </source>
</evidence>
<dbReference type="Proteomes" id="UP001176941">
    <property type="component" value="Chromosome 30"/>
</dbReference>
<organism evidence="2 3">
    <name type="scientific">Rangifer tarandus platyrhynchus</name>
    <name type="common">Svalbard reindeer</name>
    <dbReference type="NCBI Taxonomy" id="3082113"/>
    <lineage>
        <taxon>Eukaryota</taxon>
        <taxon>Metazoa</taxon>
        <taxon>Chordata</taxon>
        <taxon>Craniata</taxon>
        <taxon>Vertebrata</taxon>
        <taxon>Euteleostomi</taxon>
        <taxon>Mammalia</taxon>
        <taxon>Eutheria</taxon>
        <taxon>Laurasiatheria</taxon>
        <taxon>Artiodactyla</taxon>
        <taxon>Ruminantia</taxon>
        <taxon>Pecora</taxon>
        <taxon>Cervidae</taxon>
        <taxon>Odocoileinae</taxon>
        <taxon>Rangifer</taxon>
    </lineage>
</organism>
<keyword evidence="3" id="KW-1185">Reference proteome</keyword>
<gene>
    <name evidence="2" type="ORF">MRATA1EN1_LOCUS20446</name>
</gene>
<sequence length="162" mass="17399">MTMAGRGRPEGACVGGPVCGESGPLCGRTGGEGTAGQLPLSLPRARNQGVVPRLHTLCVIYRNLIQGSVQLKLVKRNPRFEVKPGCQQVKDLRERRSGVDETVSGFGKLSGKDRHSLAEHRDSELPRAPPFLTPGDSRAGGRALSSQTQRLLDLWKDDPHGA</sequence>
<reference evidence="2" key="1">
    <citation type="submission" date="2023-04" db="EMBL/GenBank/DDBJ databases">
        <authorList>
            <consortium name="ELIXIR-Norway"/>
        </authorList>
    </citation>
    <scope>NUCLEOTIDE SEQUENCE [LARGE SCALE GENOMIC DNA]</scope>
</reference>
<accession>A0ABN8ZCH8</accession>
<proteinExistence type="predicted"/>
<feature type="region of interest" description="Disordered" evidence="1">
    <location>
        <begin position="102"/>
        <end position="143"/>
    </location>
</feature>
<protein>
    <submittedName>
        <fullName evidence="2">Uncharacterized protein</fullName>
    </submittedName>
</protein>
<dbReference type="EMBL" id="OX459966">
    <property type="protein sequence ID" value="CAI9171484.1"/>
    <property type="molecule type" value="Genomic_DNA"/>
</dbReference>